<evidence type="ECO:0000256" key="3">
    <source>
        <dbReference type="ARBA" id="ARBA00038471"/>
    </source>
</evidence>
<dbReference type="InterPro" id="IPR006501">
    <property type="entry name" value="Pectinesterase_inhib_dom"/>
</dbReference>
<dbReference type="SMART" id="SM00856">
    <property type="entry name" value="PMEI"/>
    <property type="match status" value="1"/>
</dbReference>
<dbReference type="InterPro" id="IPR034088">
    <property type="entry name" value="Pla_a_1-like"/>
</dbReference>
<reference evidence="6" key="1">
    <citation type="submission" date="2005-11" db="EMBL/GenBank/DDBJ databases">
        <title>Role of the matrix associated protein like gene during fruit development in banana.</title>
        <authorList>
            <person name="Sane A.P."/>
            <person name="Srivastava S."/>
            <person name="Gupta S.M."/>
            <person name="Nath P."/>
        </authorList>
    </citation>
    <scope>NUCLEOTIDE SEQUENCE</scope>
</reference>
<dbReference type="GO" id="GO:0005576">
    <property type="term" value="C:extracellular region"/>
    <property type="evidence" value="ECO:0007669"/>
    <property type="project" value="UniProtKB-ARBA"/>
</dbReference>
<evidence type="ECO:0000313" key="6">
    <source>
        <dbReference type="EMBL" id="ABC41689.1"/>
    </source>
</evidence>
<feature type="non-terminal residue" evidence="6">
    <location>
        <position position="1"/>
    </location>
</feature>
<dbReference type="GO" id="GO:0004857">
    <property type="term" value="F:enzyme inhibitor activity"/>
    <property type="evidence" value="ECO:0007669"/>
    <property type="project" value="InterPro"/>
</dbReference>
<protein>
    <submittedName>
        <fullName evidence="6">PME/invertase inhibitor-like protein</fullName>
    </submittedName>
</protein>
<keyword evidence="2" id="KW-1015">Disulfide bond</keyword>
<dbReference type="EMBL" id="DQ298193">
    <property type="protein sequence ID" value="ABC41689.1"/>
    <property type="molecule type" value="mRNA"/>
</dbReference>
<dbReference type="Gene3D" id="1.20.140.40">
    <property type="entry name" value="Invertase/pectin methylesterase inhibitor family protein"/>
    <property type="match status" value="1"/>
</dbReference>
<comment type="similarity">
    <text evidence="3">Belongs to the PMEI family.</text>
</comment>
<feature type="chain" id="PRO_5004213955" evidence="4">
    <location>
        <begin position="33"/>
        <end position="195"/>
    </location>
</feature>
<keyword evidence="1 4" id="KW-0732">Signal</keyword>
<sequence>EDSISAMGRFTSVFLSCLSFLLFVVLLPHVSSRPAAVPARRSIVGETCNQIARGDPNVDFTFCSQSLRSAAGSDGADLHGLAIISLKLAVANATSAATRAKALLKGNGLSRYYKSCLNACRDVYADAASDLRDATGMIRSGRLVDARVYISAAVDAPVVCEDGSQEGGLASPLAEEDGDLTQLAVIALAIAVRLG</sequence>
<dbReference type="InterPro" id="IPR035513">
    <property type="entry name" value="Invertase/methylesterase_inhib"/>
</dbReference>
<dbReference type="CDD" id="cd15795">
    <property type="entry name" value="PMEI-Pla_a_1_like"/>
    <property type="match status" value="1"/>
</dbReference>
<name>Q2PWW1_MUSAC</name>
<evidence type="ECO:0000256" key="4">
    <source>
        <dbReference type="SAM" id="SignalP"/>
    </source>
</evidence>
<evidence type="ECO:0000259" key="5">
    <source>
        <dbReference type="SMART" id="SM00856"/>
    </source>
</evidence>
<dbReference type="SUPFAM" id="SSF101148">
    <property type="entry name" value="Plant invertase/pectin methylesterase inhibitor"/>
    <property type="match status" value="1"/>
</dbReference>
<evidence type="ECO:0000256" key="2">
    <source>
        <dbReference type="ARBA" id="ARBA00023157"/>
    </source>
</evidence>
<proteinExistence type="evidence at transcript level"/>
<evidence type="ECO:0000256" key="1">
    <source>
        <dbReference type="ARBA" id="ARBA00022729"/>
    </source>
</evidence>
<accession>Q2PWW1</accession>
<dbReference type="AlphaFoldDB" id="Q2PWW1"/>
<dbReference type="PANTHER" id="PTHR35357:SF23">
    <property type="entry name" value="PECTINESTERASE INHIBITOR DOMAIN-CONTAINING PROTEIN"/>
    <property type="match status" value="1"/>
</dbReference>
<dbReference type="NCBIfam" id="TIGR01614">
    <property type="entry name" value="PME_inhib"/>
    <property type="match status" value="1"/>
</dbReference>
<feature type="domain" description="Pectinesterase inhibitor" evidence="5">
    <location>
        <begin position="39"/>
        <end position="190"/>
    </location>
</feature>
<dbReference type="Pfam" id="PF04043">
    <property type="entry name" value="PMEI"/>
    <property type="match status" value="1"/>
</dbReference>
<organism evidence="6">
    <name type="scientific">Musa acuminata</name>
    <name type="common">Banana</name>
    <name type="synonym">Musa cavendishii</name>
    <dbReference type="NCBI Taxonomy" id="4641"/>
    <lineage>
        <taxon>Eukaryota</taxon>
        <taxon>Viridiplantae</taxon>
        <taxon>Streptophyta</taxon>
        <taxon>Embryophyta</taxon>
        <taxon>Tracheophyta</taxon>
        <taxon>Spermatophyta</taxon>
        <taxon>Magnoliopsida</taxon>
        <taxon>Liliopsida</taxon>
        <taxon>Zingiberales</taxon>
        <taxon>Musaceae</taxon>
        <taxon>Musa</taxon>
    </lineage>
</organism>
<dbReference type="PANTHER" id="PTHR35357">
    <property type="entry name" value="OS02G0537100 PROTEIN"/>
    <property type="match status" value="1"/>
</dbReference>
<feature type="signal peptide" evidence="4">
    <location>
        <begin position="1"/>
        <end position="32"/>
    </location>
</feature>
<dbReference type="FunFam" id="1.20.140.40:FF:000002">
    <property type="entry name" value="Putative invertase inhibitor"/>
    <property type="match status" value="1"/>
</dbReference>